<dbReference type="CDD" id="cd00086">
    <property type="entry name" value="homeodomain"/>
    <property type="match status" value="1"/>
</dbReference>
<evidence type="ECO:0000256" key="12">
    <source>
        <dbReference type="SAM" id="Phobius"/>
    </source>
</evidence>
<dbReference type="SMART" id="SM00389">
    <property type="entry name" value="HOX"/>
    <property type="match status" value="1"/>
</dbReference>
<feature type="compositionally biased region" description="Acidic residues" evidence="11">
    <location>
        <begin position="390"/>
        <end position="403"/>
    </location>
</feature>
<evidence type="ECO:0000256" key="7">
    <source>
        <dbReference type="ARBA" id="ARBA00022989"/>
    </source>
</evidence>
<accession>A0ABY7DCH6</accession>
<feature type="transmembrane region" description="Helical" evidence="12">
    <location>
        <begin position="350"/>
        <end position="371"/>
    </location>
</feature>
<feature type="compositionally biased region" description="Basic and acidic residues" evidence="11">
    <location>
        <begin position="404"/>
        <end position="414"/>
    </location>
</feature>
<evidence type="ECO:0000313" key="15">
    <source>
        <dbReference type="Proteomes" id="UP001164746"/>
    </source>
</evidence>
<keyword evidence="4" id="KW-0808">Transferase</keyword>
<keyword evidence="8" id="KW-0443">Lipid metabolism</keyword>
<gene>
    <name evidence="14" type="ORF">MAR_007475</name>
</gene>
<dbReference type="InterPro" id="IPR009057">
    <property type="entry name" value="Homeodomain-like_sf"/>
</dbReference>
<evidence type="ECO:0000256" key="8">
    <source>
        <dbReference type="ARBA" id="ARBA00023098"/>
    </source>
</evidence>
<feature type="transmembrane region" description="Helical" evidence="12">
    <location>
        <begin position="267"/>
        <end position="286"/>
    </location>
</feature>
<dbReference type="InterPro" id="IPR016439">
    <property type="entry name" value="Lag1/Lac1-like"/>
</dbReference>
<dbReference type="Pfam" id="PF03798">
    <property type="entry name" value="TRAM_LAG1_CLN8"/>
    <property type="match status" value="1"/>
</dbReference>
<organism evidence="14 15">
    <name type="scientific">Mya arenaria</name>
    <name type="common">Soft-shell clam</name>
    <dbReference type="NCBI Taxonomy" id="6604"/>
    <lineage>
        <taxon>Eukaryota</taxon>
        <taxon>Metazoa</taxon>
        <taxon>Spiralia</taxon>
        <taxon>Lophotrochozoa</taxon>
        <taxon>Mollusca</taxon>
        <taxon>Bivalvia</taxon>
        <taxon>Autobranchia</taxon>
        <taxon>Heteroconchia</taxon>
        <taxon>Euheterodonta</taxon>
        <taxon>Imparidentia</taxon>
        <taxon>Neoheterodontei</taxon>
        <taxon>Myida</taxon>
        <taxon>Myoidea</taxon>
        <taxon>Myidae</taxon>
        <taxon>Mya</taxon>
    </lineage>
</organism>
<dbReference type="PANTHER" id="PTHR12560:SF0">
    <property type="entry name" value="LD18904P"/>
    <property type="match status" value="1"/>
</dbReference>
<dbReference type="Pfam" id="PF00046">
    <property type="entry name" value="Homeodomain"/>
    <property type="match status" value="1"/>
</dbReference>
<comment type="pathway">
    <text evidence="2">Lipid metabolism; sphingolipid metabolism.</text>
</comment>
<evidence type="ECO:0000256" key="5">
    <source>
        <dbReference type="ARBA" id="ARBA00022692"/>
    </source>
</evidence>
<evidence type="ECO:0000256" key="2">
    <source>
        <dbReference type="ARBA" id="ARBA00004760"/>
    </source>
</evidence>
<comment type="subcellular location">
    <subcellularLocation>
        <location evidence="1">Endoplasmic reticulum membrane</location>
        <topology evidence="1">Multi-pass membrane protein</topology>
    </subcellularLocation>
    <subcellularLocation>
        <location evidence="10">Nucleus</location>
    </subcellularLocation>
</comment>
<evidence type="ECO:0000313" key="14">
    <source>
        <dbReference type="EMBL" id="WAQ95004.1"/>
    </source>
</evidence>
<comment type="pathway">
    <text evidence="3">Sphingolipid metabolism.</text>
</comment>
<evidence type="ECO:0000256" key="4">
    <source>
        <dbReference type="ARBA" id="ARBA00022679"/>
    </source>
</evidence>
<reference evidence="14" key="1">
    <citation type="submission" date="2022-11" db="EMBL/GenBank/DDBJ databases">
        <title>Centuries of genome instability and evolution in soft-shell clam transmissible cancer (bioRxiv).</title>
        <authorList>
            <person name="Hart S.F.M."/>
            <person name="Yonemitsu M.A."/>
            <person name="Giersch R.M."/>
            <person name="Beal B.F."/>
            <person name="Arriagada G."/>
            <person name="Davis B.W."/>
            <person name="Ostrander E.A."/>
            <person name="Goff S.P."/>
            <person name="Metzger M.J."/>
        </authorList>
    </citation>
    <scope>NUCLEOTIDE SEQUENCE</scope>
    <source>
        <strain evidence="14">MELC-2E11</strain>
        <tissue evidence="14">Siphon/mantle</tissue>
    </source>
</reference>
<keyword evidence="9 12" id="KW-0472">Membrane</keyword>
<dbReference type="InterPro" id="IPR001356">
    <property type="entry name" value="HD"/>
</dbReference>
<dbReference type="SUPFAM" id="SSF46689">
    <property type="entry name" value="Homeodomain-like"/>
    <property type="match status" value="1"/>
</dbReference>
<evidence type="ECO:0000256" key="10">
    <source>
        <dbReference type="RuleBase" id="RU000682"/>
    </source>
</evidence>
<evidence type="ECO:0000256" key="11">
    <source>
        <dbReference type="SAM" id="MobiDB-lite"/>
    </source>
</evidence>
<evidence type="ECO:0000256" key="1">
    <source>
        <dbReference type="ARBA" id="ARBA00004477"/>
    </source>
</evidence>
<feature type="region of interest" description="Disordered" evidence="11">
    <location>
        <begin position="386"/>
        <end position="427"/>
    </location>
</feature>
<keyword evidence="7 12" id="KW-1133">Transmembrane helix</keyword>
<evidence type="ECO:0000256" key="6">
    <source>
        <dbReference type="ARBA" id="ARBA00022824"/>
    </source>
</evidence>
<name>A0ABY7DCH6_MYAAR</name>
<keyword evidence="5 12" id="KW-0812">Transmembrane</keyword>
<dbReference type="EMBL" id="CP111012">
    <property type="protein sequence ID" value="WAQ95004.1"/>
    <property type="molecule type" value="Genomic_DNA"/>
</dbReference>
<keyword evidence="10" id="KW-0539">Nucleus</keyword>
<dbReference type="Proteomes" id="UP001164746">
    <property type="component" value="Chromosome 1"/>
</dbReference>
<keyword evidence="6" id="KW-0256">Endoplasmic reticulum</keyword>
<evidence type="ECO:0000256" key="3">
    <source>
        <dbReference type="ARBA" id="ARBA00004991"/>
    </source>
</evidence>
<keyword evidence="15" id="KW-1185">Reference proteome</keyword>
<proteinExistence type="predicted"/>
<feature type="transmembrane region" description="Helical" evidence="12">
    <location>
        <begin position="307"/>
        <end position="330"/>
    </location>
</feature>
<dbReference type="PANTHER" id="PTHR12560">
    <property type="entry name" value="LONGEVITY ASSURANCE FACTOR 1 LAG1"/>
    <property type="match status" value="1"/>
</dbReference>
<dbReference type="Gene3D" id="1.10.10.60">
    <property type="entry name" value="Homeodomain-like"/>
    <property type="match status" value="1"/>
</dbReference>
<keyword evidence="10" id="KW-0371">Homeobox</keyword>
<keyword evidence="10" id="KW-0238">DNA-binding</keyword>
<evidence type="ECO:0000259" key="13">
    <source>
        <dbReference type="SMART" id="SM00389"/>
    </source>
</evidence>
<protein>
    <submittedName>
        <fullName evidence="14">CERS4-like protein</fullName>
    </submittedName>
</protein>
<dbReference type="InterPro" id="IPR006634">
    <property type="entry name" value="TLC-dom"/>
</dbReference>
<sequence>MISYKAGGSSGLNGVRIFSLRDGEDALCFSRRILDNFRSLVFNVLSFSPRMIVVMNCSSTSRGIRTLDSWKNLTLAFSPLNESSHEVAGEHGNVIYGQKMCVRSENLKFSIWTNESPAIAPTSWYSRVEKLIGSTMTKIAATNTNPPPTIINKQRLIVIPIAKKMGVSSRKPRTVAPNTVLEAAWKDRKPLNHEAMKGLAKQTDMTERQVEVWFRRRKALNAPTPLAKFRECRMNRGKQKKSAKPYFWKSITCWEDWPYQHVSSDMYWHYVVELGFYWSLVFTLCTDHKRKLTKMSIYVKNKNATDGFFVLFLVIWILSRVVYYPYVVLYSTTIETYYAGIMDNTFGAHWFFNFFLYLLQVLHLIWTYMIFRIVYRKIVKGNVEDVRSDSEDDDGAEADTESENEAKETNELKGKNGTQKKNGFKKNWSAKSHQKVYTKKRNSCLFDLLLLYQKFHKKGADSYYFI</sequence>
<feature type="domain" description="Homeobox" evidence="13">
    <location>
        <begin position="169"/>
        <end position="228"/>
    </location>
</feature>
<evidence type="ECO:0000256" key="9">
    <source>
        <dbReference type="ARBA" id="ARBA00023136"/>
    </source>
</evidence>